<keyword evidence="6 9" id="KW-0378">Hydrolase</keyword>
<evidence type="ECO:0000256" key="5">
    <source>
        <dbReference type="ARBA" id="ARBA00022723"/>
    </source>
</evidence>
<dbReference type="InterPro" id="IPR001932">
    <property type="entry name" value="PPM-type_phosphatase-like_dom"/>
</dbReference>
<proteinExistence type="inferred from homology"/>
<dbReference type="GO" id="GO:0046872">
    <property type="term" value="F:metal ion binding"/>
    <property type="evidence" value="ECO:0007669"/>
    <property type="project" value="UniProtKB-KW"/>
</dbReference>
<gene>
    <name evidence="12" type="primary">LOC127565586</name>
</gene>
<evidence type="ECO:0000256" key="9">
    <source>
        <dbReference type="RuleBase" id="RU003465"/>
    </source>
</evidence>
<comment type="cofactor">
    <cofactor evidence="1">
        <name>Mn(2+)</name>
        <dbReference type="ChEBI" id="CHEBI:29035"/>
    </cofactor>
</comment>
<dbReference type="GeneID" id="127565586"/>
<evidence type="ECO:0000256" key="6">
    <source>
        <dbReference type="ARBA" id="ARBA00022801"/>
    </source>
</evidence>
<dbReference type="Pfam" id="PF00481">
    <property type="entry name" value="PP2C"/>
    <property type="match status" value="2"/>
</dbReference>
<comment type="similarity">
    <text evidence="3 9">Belongs to the PP2C family.</text>
</comment>
<dbReference type="EC" id="3.1.3.16" evidence="4"/>
<reference evidence="12" key="1">
    <citation type="submission" date="2025-08" db="UniProtKB">
        <authorList>
            <consortium name="RefSeq"/>
        </authorList>
    </citation>
    <scope>IDENTIFICATION</scope>
    <source>
        <strain evidence="12">15112-1751.03</strain>
        <tissue evidence="12">Whole Adult</tissue>
    </source>
</reference>
<dbReference type="PROSITE" id="PS01032">
    <property type="entry name" value="PPM_1"/>
    <property type="match status" value="1"/>
</dbReference>
<evidence type="ECO:0000313" key="11">
    <source>
        <dbReference type="Proteomes" id="UP000515160"/>
    </source>
</evidence>
<protein>
    <recommendedName>
        <fullName evidence="4">protein-serine/threonine phosphatase</fullName>
        <ecNumber evidence="4">3.1.3.16</ecNumber>
    </recommendedName>
</protein>
<evidence type="ECO:0000313" key="12">
    <source>
        <dbReference type="RefSeq" id="XP_051860780.1"/>
    </source>
</evidence>
<dbReference type="PROSITE" id="PS51746">
    <property type="entry name" value="PPM_2"/>
    <property type="match status" value="1"/>
</dbReference>
<dbReference type="SMART" id="SM00332">
    <property type="entry name" value="PP2Cc"/>
    <property type="match status" value="1"/>
</dbReference>
<dbReference type="PANTHER" id="PTHR13832:SF565">
    <property type="entry name" value="AT28366P-RELATED"/>
    <property type="match status" value="1"/>
</dbReference>
<accession>A0A9C6SRS5</accession>
<dbReference type="PANTHER" id="PTHR13832">
    <property type="entry name" value="PROTEIN PHOSPHATASE 2C"/>
    <property type="match status" value="1"/>
</dbReference>
<evidence type="ECO:0000256" key="2">
    <source>
        <dbReference type="ARBA" id="ARBA00001946"/>
    </source>
</evidence>
<dbReference type="OrthoDB" id="10264738at2759"/>
<dbReference type="InterPro" id="IPR000222">
    <property type="entry name" value="PP2C_BS"/>
</dbReference>
<dbReference type="CDD" id="cd00143">
    <property type="entry name" value="PP2Cc"/>
    <property type="match status" value="1"/>
</dbReference>
<dbReference type="AlphaFoldDB" id="A0A9C6SRS5"/>
<keyword evidence="7 9" id="KW-0904">Protein phosphatase</keyword>
<dbReference type="Proteomes" id="UP000515160">
    <property type="component" value="Chromosome X"/>
</dbReference>
<keyword evidence="5" id="KW-0479">Metal-binding</keyword>
<feature type="domain" description="PPM-type phosphatase" evidence="10">
    <location>
        <begin position="20"/>
        <end position="273"/>
    </location>
</feature>
<evidence type="ECO:0000256" key="1">
    <source>
        <dbReference type="ARBA" id="ARBA00001936"/>
    </source>
</evidence>
<dbReference type="Gene3D" id="3.60.40.10">
    <property type="entry name" value="PPM-type phosphatase domain"/>
    <property type="match status" value="1"/>
</dbReference>
<keyword evidence="8" id="KW-0464">Manganese</keyword>
<dbReference type="GO" id="GO:0004722">
    <property type="term" value="F:protein serine/threonine phosphatase activity"/>
    <property type="evidence" value="ECO:0007669"/>
    <property type="project" value="UniProtKB-EC"/>
</dbReference>
<organism evidence="11 12">
    <name type="scientific">Drosophila albomicans</name>
    <name type="common">Fruit fly</name>
    <dbReference type="NCBI Taxonomy" id="7291"/>
    <lineage>
        <taxon>Eukaryota</taxon>
        <taxon>Metazoa</taxon>
        <taxon>Ecdysozoa</taxon>
        <taxon>Arthropoda</taxon>
        <taxon>Hexapoda</taxon>
        <taxon>Insecta</taxon>
        <taxon>Pterygota</taxon>
        <taxon>Neoptera</taxon>
        <taxon>Endopterygota</taxon>
        <taxon>Diptera</taxon>
        <taxon>Brachycera</taxon>
        <taxon>Muscomorpha</taxon>
        <taxon>Ephydroidea</taxon>
        <taxon>Drosophilidae</taxon>
        <taxon>Drosophila</taxon>
    </lineage>
</organism>
<dbReference type="RefSeq" id="XP_051860780.1">
    <property type="nucleotide sequence ID" value="XM_052004820.1"/>
</dbReference>
<evidence type="ECO:0000259" key="10">
    <source>
        <dbReference type="PROSITE" id="PS51746"/>
    </source>
</evidence>
<evidence type="ECO:0000256" key="8">
    <source>
        <dbReference type="ARBA" id="ARBA00023211"/>
    </source>
</evidence>
<comment type="cofactor">
    <cofactor evidence="2">
        <name>Mg(2+)</name>
        <dbReference type="ChEBI" id="CHEBI:18420"/>
    </cofactor>
</comment>
<evidence type="ECO:0000256" key="3">
    <source>
        <dbReference type="ARBA" id="ARBA00006702"/>
    </source>
</evidence>
<evidence type="ECO:0000256" key="4">
    <source>
        <dbReference type="ARBA" id="ARBA00013081"/>
    </source>
</evidence>
<dbReference type="InterPro" id="IPR036457">
    <property type="entry name" value="PPM-type-like_dom_sf"/>
</dbReference>
<keyword evidence="11" id="KW-1185">Reference proteome</keyword>
<dbReference type="InterPro" id="IPR015655">
    <property type="entry name" value="PP2C"/>
</dbReference>
<evidence type="ECO:0000256" key="7">
    <source>
        <dbReference type="ARBA" id="ARBA00022912"/>
    </source>
</evidence>
<name>A0A9C6SRS5_DROAB</name>
<dbReference type="SUPFAM" id="SSF81606">
    <property type="entry name" value="PP2C-like"/>
    <property type="match status" value="1"/>
</dbReference>
<sequence>MDTYAGEAVTKEVLDSKPGRLLVASGCCKAWKDCSPEGNTYAISFRDPVTYFFGIFDGHGSDAVSSYAHEHLMDTILQHPDYTVNANIANALKMSFLDIDYRMMMQNVGADVPLSGTAAVLIIIQGDTLYCANVGNTKAIASIGGHLQLLSMDPEIERDSESEASDHNPILYRMLGDFELKSANRNPVSGELFTAMPSVERFHINHNWEFMLLACDGVWSTMSDMEVLRFCRQHIAKNMQPMDIITELFNYLLTRYGNKPHLTGDVTVIIICLLQGRPYSQLAVRCRFPGA</sequence>